<dbReference type="RefSeq" id="XP_005367544.2">
    <property type="nucleotide sequence ID" value="XM_005367487.2"/>
</dbReference>
<name>A0ABM0LJR3_MICOH</name>
<evidence type="ECO:0000313" key="7">
    <source>
        <dbReference type="Proteomes" id="UP000694915"/>
    </source>
</evidence>
<sequence>MAEPSDNSLRIVLVGKTGSGKSATANTILGQRKFDSRIAPHAVTKTCQKASCKWKERELLIVDTPGLFDTKVKLETTCIEISKCVLQSCPGPHAIILVLQLGRYTEEEQETVIRIKAIFGEAAMKYMVVLFTRKDELEDQSLKDFLESSDTNLKSIIKECGNRCLAINNRAGKAEQETQVQELVELVEAMVQSNGGVYFSDAIYKDAEQRLESQVALLRRLYTEQKRNEVRIVEEECALGKLSAQEKEEVVQSIREKYDQKIRQEAENSILSQIVEGIKKILLKVWHIFPVIIRPFSGFPDLWDPGPPSDFLSAQHRKTKRPLYSWLKGRQEFSGASLGHFKVCHQESGECGRKPITPSGDKETDSEMMRNADKHSDENVGAELSPEKSQRGLESLDLGSAVTD</sequence>
<dbReference type="Pfam" id="PF04548">
    <property type="entry name" value="AIG1"/>
    <property type="match status" value="1"/>
</dbReference>
<feature type="compositionally biased region" description="Basic and acidic residues" evidence="5">
    <location>
        <begin position="360"/>
        <end position="378"/>
    </location>
</feature>
<evidence type="ECO:0000256" key="4">
    <source>
        <dbReference type="SAM" id="Coils"/>
    </source>
</evidence>
<reference evidence="8" key="1">
    <citation type="submission" date="2025-08" db="UniProtKB">
        <authorList>
            <consortium name="RefSeq"/>
        </authorList>
    </citation>
    <scope>IDENTIFICATION</scope>
</reference>
<dbReference type="PANTHER" id="PTHR10903">
    <property type="entry name" value="GTPASE, IMAP FAMILY MEMBER-RELATED"/>
    <property type="match status" value="1"/>
</dbReference>
<evidence type="ECO:0000256" key="1">
    <source>
        <dbReference type="ARBA" id="ARBA00008535"/>
    </source>
</evidence>
<organism evidence="7 8">
    <name type="scientific">Microtus ochrogaster</name>
    <name type="common">Prairie vole</name>
    <dbReference type="NCBI Taxonomy" id="79684"/>
    <lineage>
        <taxon>Eukaryota</taxon>
        <taxon>Metazoa</taxon>
        <taxon>Chordata</taxon>
        <taxon>Craniata</taxon>
        <taxon>Vertebrata</taxon>
        <taxon>Euteleostomi</taxon>
        <taxon>Mammalia</taxon>
        <taxon>Eutheria</taxon>
        <taxon>Euarchontoglires</taxon>
        <taxon>Glires</taxon>
        <taxon>Rodentia</taxon>
        <taxon>Myomorpha</taxon>
        <taxon>Muroidea</taxon>
        <taxon>Cricetidae</taxon>
        <taxon>Arvicolinae</taxon>
        <taxon>Microtus</taxon>
    </lineage>
</organism>
<dbReference type="SUPFAM" id="SSF52540">
    <property type="entry name" value="P-loop containing nucleoside triphosphate hydrolases"/>
    <property type="match status" value="1"/>
</dbReference>
<keyword evidence="2" id="KW-0547">Nucleotide-binding</keyword>
<dbReference type="PROSITE" id="PS51720">
    <property type="entry name" value="G_AIG1"/>
    <property type="match status" value="1"/>
</dbReference>
<dbReference type="InterPro" id="IPR027417">
    <property type="entry name" value="P-loop_NTPase"/>
</dbReference>
<keyword evidence="3" id="KW-0342">GTP-binding</keyword>
<comment type="similarity">
    <text evidence="1">Belongs to the TRAFAC class TrmE-Era-EngA-EngB-Septin-like GTPase superfamily. AIG1/Toc34/Toc159-like paraseptin GTPase family. IAN subfamily.</text>
</comment>
<feature type="domain" description="AIG1-type G" evidence="6">
    <location>
        <begin position="6"/>
        <end position="208"/>
    </location>
</feature>
<keyword evidence="4" id="KW-0175">Coiled coil</keyword>
<keyword evidence="7" id="KW-1185">Reference proteome</keyword>
<dbReference type="CDD" id="cd01852">
    <property type="entry name" value="AIG1"/>
    <property type="match status" value="1"/>
</dbReference>
<gene>
    <name evidence="8" type="primary">LOC101997998</name>
</gene>
<feature type="coiled-coil region" evidence="4">
    <location>
        <begin position="204"/>
        <end position="264"/>
    </location>
</feature>
<dbReference type="InterPro" id="IPR045058">
    <property type="entry name" value="GIMA/IAN/Toc"/>
</dbReference>
<feature type="region of interest" description="Disordered" evidence="5">
    <location>
        <begin position="348"/>
        <end position="404"/>
    </location>
</feature>
<dbReference type="GeneID" id="101997998"/>
<dbReference type="Proteomes" id="UP000694915">
    <property type="component" value="Unplaced"/>
</dbReference>
<dbReference type="Gene3D" id="3.40.50.300">
    <property type="entry name" value="P-loop containing nucleotide triphosphate hydrolases"/>
    <property type="match status" value="1"/>
</dbReference>
<evidence type="ECO:0000313" key="8">
    <source>
        <dbReference type="RefSeq" id="XP_005367544.2"/>
    </source>
</evidence>
<dbReference type="InterPro" id="IPR006703">
    <property type="entry name" value="G_AIG1"/>
</dbReference>
<dbReference type="PANTHER" id="PTHR10903:SF170">
    <property type="entry name" value="GTPASE IMAP FAMILY MEMBER 7"/>
    <property type="match status" value="1"/>
</dbReference>
<proteinExistence type="inferred from homology"/>
<evidence type="ECO:0000256" key="3">
    <source>
        <dbReference type="ARBA" id="ARBA00023134"/>
    </source>
</evidence>
<evidence type="ECO:0000256" key="5">
    <source>
        <dbReference type="SAM" id="MobiDB-lite"/>
    </source>
</evidence>
<evidence type="ECO:0000259" key="6">
    <source>
        <dbReference type="PROSITE" id="PS51720"/>
    </source>
</evidence>
<evidence type="ECO:0000256" key="2">
    <source>
        <dbReference type="ARBA" id="ARBA00022741"/>
    </source>
</evidence>
<protein>
    <submittedName>
        <fullName evidence="8">GTPase IMAP family member 7-like</fullName>
    </submittedName>
</protein>
<accession>A0ABM0LJR3</accession>